<accession>K9YV80</accession>
<organism evidence="2 3">
    <name type="scientific">Dactylococcopsis salina (strain PCC 8305)</name>
    <name type="common">Myxobactron salinum</name>
    <dbReference type="NCBI Taxonomy" id="13035"/>
    <lineage>
        <taxon>Bacteria</taxon>
        <taxon>Bacillati</taxon>
        <taxon>Cyanobacteriota</taxon>
        <taxon>Cyanophyceae</taxon>
        <taxon>Nodosilineales</taxon>
        <taxon>Cymatolegaceae</taxon>
        <taxon>Dactylococcopsis</taxon>
    </lineage>
</organism>
<dbReference type="AlphaFoldDB" id="K9YV80"/>
<dbReference type="Gene3D" id="2.160.10.10">
    <property type="entry name" value="Hexapeptide repeat proteins"/>
    <property type="match status" value="1"/>
</dbReference>
<dbReference type="HOGENOM" id="CLU_069354_0_0_3"/>
<dbReference type="STRING" id="13035.Dacsa_1766"/>
<reference evidence="2" key="1">
    <citation type="submission" date="2012-04" db="EMBL/GenBank/DDBJ databases">
        <title>Finished genome of Dactylococcopsis salina PCC 8305.</title>
        <authorList>
            <consortium name="US DOE Joint Genome Institute"/>
            <person name="Gugger M."/>
            <person name="Coursin T."/>
            <person name="Rippka R."/>
            <person name="Tandeau De Marsac N."/>
            <person name="Huntemann M."/>
            <person name="Wei C.-L."/>
            <person name="Han J."/>
            <person name="Detter J.C."/>
            <person name="Han C."/>
            <person name="Tapia R."/>
            <person name="Daligault H."/>
            <person name="Chen A."/>
            <person name="Krypides N."/>
            <person name="Mavromatis K."/>
            <person name="Markowitz V."/>
            <person name="Szeto E."/>
            <person name="Ivanova N."/>
            <person name="Ovchinnikova G."/>
            <person name="Pagani I."/>
            <person name="Pati A."/>
            <person name="Goodwin L."/>
            <person name="Peters L."/>
            <person name="Pitluck S."/>
            <person name="Woyke T."/>
            <person name="Kerfeld C."/>
        </authorList>
    </citation>
    <scope>NUCLEOTIDE SEQUENCE [LARGE SCALE GENOMIC DNA]</scope>
    <source>
        <strain evidence="2">PCC 8305</strain>
    </source>
</reference>
<dbReference type="KEGG" id="dsl:Dacsa_1766"/>
<dbReference type="InterPro" id="IPR011004">
    <property type="entry name" value="Trimer_LpxA-like_sf"/>
</dbReference>
<evidence type="ECO:0000313" key="2">
    <source>
        <dbReference type="EMBL" id="AFZ50427.1"/>
    </source>
</evidence>
<dbReference type="eggNOG" id="COG0663">
    <property type="taxonomic scope" value="Bacteria"/>
</dbReference>
<dbReference type="Proteomes" id="UP000010482">
    <property type="component" value="Chromosome"/>
</dbReference>
<proteinExistence type="predicted"/>
<dbReference type="GO" id="GO:0031470">
    <property type="term" value="C:carboxysome"/>
    <property type="evidence" value="ECO:0007669"/>
    <property type="project" value="UniProtKB-ARBA"/>
</dbReference>
<dbReference type="OrthoDB" id="481965at2"/>
<dbReference type="RefSeq" id="WP_015229424.1">
    <property type="nucleotide sequence ID" value="NC_019780.1"/>
</dbReference>
<evidence type="ECO:0000313" key="3">
    <source>
        <dbReference type="Proteomes" id="UP000010482"/>
    </source>
</evidence>
<feature type="compositionally biased region" description="Polar residues" evidence="1">
    <location>
        <begin position="190"/>
        <end position="201"/>
    </location>
</feature>
<dbReference type="EMBL" id="CP003944">
    <property type="protein sequence ID" value="AFZ50427.1"/>
    <property type="molecule type" value="Genomic_DNA"/>
</dbReference>
<protein>
    <submittedName>
        <fullName evidence="2">Uncharacterized protein</fullName>
    </submittedName>
</protein>
<feature type="compositionally biased region" description="Polar residues" evidence="1">
    <location>
        <begin position="135"/>
        <end position="176"/>
    </location>
</feature>
<feature type="compositionally biased region" description="Pro residues" evidence="1">
    <location>
        <begin position="124"/>
        <end position="134"/>
    </location>
</feature>
<dbReference type="GO" id="GO:0043886">
    <property type="term" value="F:structural constituent of carboxysome shell"/>
    <property type="evidence" value="ECO:0007669"/>
    <property type="project" value="UniProtKB-ARBA"/>
</dbReference>
<keyword evidence="3" id="KW-1185">Reference proteome</keyword>
<sequence>MSVLSLPATGNSKIYVSGEVDIDETATIAPGVILQATDQGRIIIKAGACLGMGTVLTANAGSIEIGEGAILGAGVLVVGYGKIGDQACVGTASTLIQTSVAAMTVIPPGSLFGDDSRQGNPSPEETPAPSPNPTPENNGNHADEVTFNNNLDPPSSFTNPSAENNGSGSDQATVNQTSEPPSDEETSSSQKQSPSNTTIYGQTHIERLMVTLFPHKENFKKKE</sequence>
<feature type="region of interest" description="Disordered" evidence="1">
    <location>
        <begin position="107"/>
        <end position="203"/>
    </location>
</feature>
<dbReference type="SUPFAM" id="SSF51161">
    <property type="entry name" value="Trimeric LpxA-like enzymes"/>
    <property type="match status" value="1"/>
</dbReference>
<gene>
    <name evidence="2" type="ORF">Dacsa_1766</name>
</gene>
<name>K9YV80_DACS8</name>
<evidence type="ECO:0000256" key="1">
    <source>
        <dbReference type="SAM" id="MobiDB-lite"/>
    </source>
</evidence>